<name>A0A5C5S718_9ACTN</name>
<sequence>MMQQILAFVVGAVVSGVPACAATYLASRAIARRRARREVPDPQFAHVKECRIDVVTDDGINRIDIDVHYDDPAAACTAVRVLGTEMLPTFAHAVGACRHGDEQS</sequence>
<proteinExistence type="predicted"/>
<keyword evidence="1" id="KW-0732">Signal</keyword>
<organism evidence="2 3">
    <name type="scientific">Tsukamurella conjunctivitidis</name>
    <dbReference type="NCBI Taxonomy" id="2592068"/>
    <lineage>
        <taxon>Bacteria</taxon>
        <taxon>Bacillati</taxon>
        <taxon>Actinomycetota</taxon>
        <taxon>Actinomycetes</taxon>
        <taxon>Mycobacteriales</taxon>
        <taxon>Tsukamurellaceae</taxon>
        <taxon>Tsukamurella</taxon>
    </lineage>
</organism>
<evidence type="ECO:0000313" key="2">
    <source>
        <dbReference type="EMBL" id="TWS30235.1"/>
    </source>
</evidence>
<dbReference type="RefSeq" id="WP_146486260.1">
    <property type="nucleotide sequence ID" value="NZ_VIGX01000002.1"/>
</dbReference>
<dbReference type="AlphaFoldDB" id="A0A5C5S718"/>
<dbReference type="Proteomes" id="UP000319375">
    <property type="component" value="Unassembled WGS sequence"/>
</dbReference>
<reference evidence="2 3" key="1">
    <citation type="submission" date="2019-06" db="EMBL/GenBank/DDBJ databases">
        <title>Tsukamurella conjunctivitidis sp. nov., Tsukamurella assacharolytica sp. nov. and Tsukamurella sputae sp. nov. isolated from patients with conjunctivitis, bacteraemia (lymphoma) and respiratory infection (sputum) in Hong Kong.</title>
        <authorList>
            <person name="Teng J.L.L."/>
            <person name="Lee H.H."/>
            <person name="Fong J.Y.H."/>
            <person name="Fok K.M.N."/>
            <person name="Lau S.K.P."/>
            <person name="Woo P.C.Y."/>
        </authorList>
    </citation>
    <scope>NUCLEOTIDE SEQUENCE [LARGE SCALE GENOMIC DNA]</scope>
    <source>
        <strain evidence="2 3">HKU72</strain>
    </source>
</reference>
<evidence type="ECO:0000313" key="3">
    <source>
        <dbReference type="Proteomes" id="UP000319375"/>
    </source>
</evidence>
<feature type="chain" id="PRO_5022836388" evidence="1">
    <location>
        <begin position="22"/>
        <end position="104"/>
    </location>
</feature>
<gene>
    <name evidence="2" type="ORF">FK530_06930</name>
</gene>
<dbReference type="EMBL" id="VIGX01000002">
    <property type="protein sequence ID" value="TWS30235.1"/>
    <property type="molecule type" value="Genomic_DNA"/>
</dbReference>
<protein>
    <submittedName>
        <fullName evidence="2">Uncharacterized protein</fullName>
    </submittedName>
</protein>
<feature type="signal peptide" evidence="1">
    <location>
        <begin position="1"/>
        <end position="21"/>
    </location>
</feature>
<accession>A0A5C5S718</accession>
<comment type="caution">
    <text evidence="2">The sequence shown here is derived from an EMBL/GenBank/DDBJ whole genome shotgun (WGS) entry which is preliminary data.</text>
</comment>
<keyword evidence="3" id="KW-1185">Reference proteome</keyword>
<evidence type="ECO:0000256" key="1">
    <source>
        <dbReference type="SAM" id="SignalP"/>
    </source>
</evidence>